<name>A0A8S5NTT8_9CAUD</name>
<proteinExistence type="predicted"/>
<protein>
    <recommendedName>
        <fullName evidence="2">DUF2634 domain-containing protein</fullName>
    </recommendedName>
</protein>
<dbReference type="EMBL" id="BK015245">
    <property type="protein sequence ID" value="DAD97616.1"/>
    <property type="molecule type" value="Genomic_DNA"/>
</dbReference>
<dbReference type="Pfam" id="PF10934">
    <property type="entry name" value="Sheath_initiator"/>
    <property type="match status" value="1"/>
</dbReference>
<dbReference type="Gene3D" id="3.10.450.40">
    <property type="match status" value="1"/>
</dbReference>
<dbReference type="InterPro" id="IPR020288">
    <property type="entry name" value="Sheath_initiator"/>
</dbReference>
<sequence length="138" mass="15916">MSILPSFMMTVASEVQKETVLEIPKEYGINFKTGQLTGKIVEGKEAIKVWIWNCLKTQRFRYPIYSWDYGVDLEQYIGHTVSEEYLNTDGESEIKEALMVNPYIEGISDFSAEVQKEHLTLSFKVETKFGEMEVEQSV</sequence>
<accession>A0A8S5NTT8</accession>
<evidence type="ECO:0008006" key="2">
    <source>
        <dbReference type="Google" id="ProtNLM"/>
    </source>
</evidence>
<reference evidence="1" key="1">
    <citation type="journal article" date="2021" name="Proc. Natl. Acad. Sci. U.S.A.">
        <title>A Catalog of Tens of Thousands of Viruses from Human Metagenomes Reveals Hidden Associations with Chronic Diseases.</title>
        <authorList>
            <person name="Tisza M.J."/>
            <person name="Buck C.B."/>
        </authorList>
    </citation>
    <scope>NUCLEOTIDE SEQUENCE</scope>
    <source>
        <strain evidence="1">Ct1TR2</strain>
    </source>
</reference>
<evidence type="ECO:0000313" key="1">
    <source>
        <dbReference type="EMBL" id="DAD97616.1"/>
    </source>
</evidence>
<organism evidence="1">
    <name type="scientific">Siphoviridae sp. ct1TR2</name>
    <dbReference type="NCBI Taxonomy" id="2825309"/>
    <lineage>
        <taxon>Viruses</taxon>
        <taxon>Duplodnaviria</taxon>
        <taxon>Heunggongvirae</taxon>
        <taxon>Uroviricota</taxon>
        <taxon>Caudoviricetes</taxon>
    </lineage>
</organism>